<dbReference type="InterPro" id="IPR026870">
    <property type="entry name" value="Zinc_ribbon_dom"/>
</dbReference>
<organism evidence="2">
    <name type="scientific">marine sediment metagenome</name>
    <dbReference type="NCBI Taxonomy" id="412755"/>
    <lineage>
        <taxon>unclassified sequences</taxon>
        <taxon>metagenomes</taxon>
        <taxon>ecological metagenomes</taxon>
    </lineage>
</organism>
<proteinExistence type="predicted"/>
<dbReference type="Pfam" id="PF13240">
    <property type="entry name" value="Zn_Ribbon_1"/>
    <property type="match status" value="1"/>
</dbReference>
<sequence>MVFCPNCGADVSEAQKFCEKCGSSIAANVKSPSAEMPYIPESGREVYDQPGGLFDLNRNYYILKEN</sequence>
<dbReference type="AlphaFoldDB" id="X1AA11"/>
<name>X1AA11_9ZZZZ</name>
<reference evidence="2" key="1">
    <citation type="journal article" date="2014" name="Front. Microbiol.">
        <title>High frequency of phylogenetically diverse reductive dehalogenase-homologous genes in deep subseafloor sedimentary metagenomes.</title>
        <authorList>
            <person name="Kawai M."/>
            <person name="Futagami T."/>
            <person name="Toyoda A."/>
            <person name="Takaki Y."/>
            <person name="Nishi S."/>
            <person name="Hori S."/>
            <person name="Arai W."/>
            <person name="Tsubouchi T."/>
            <person name="Morono Y."/>
            <person name="Uchiyama I."/>
            <person name="Ito T."/>
            <person name="Fujiyama A."/>
            <person name="Inagaki F."/>
            <person name="Takami H."/>
        </authorList>
    </citation>
    <scope>NUCLEOTIDE SEQUENCE</scope>
    <source>
        <strain evidence="2">Expedition CK06-06</strain>
    </source>
</reference>
<evidence type="ECO:0000313" key="2">
    <source>
        <dbReference type="EMBL" id="GAG78594.1"/>
    </source>
</evidence>
<evidence type="ECO:0000259" key="1">
    <source>
        <dbReference type="Pfam" id="PF13240"/>
    </source>
</evidence>
<dbReference type="EMBL" id="BART01017511">
    <property type="protein sequence ID" value="GAG78594.1"/>
    <property type="molecule type" value="Genomic_DNA"/>
</dbReference>
<comment type="caution">
    <text evidence="2">The sequence shown here is derived from an EMBL/GenBank/DDBJ whole genome shotgun (WGS) entry which is preliminary data.</text>
</comment>
<gene>
    <name evidence="2" type="ORF">S01H4_33305</name>
</gene>
<accession>X1AA11</accession>
<feature type="domain" description="Zinc-ribbon" evidence="1">
    <location>
        <begin position="3"/>
        <end position="24"/>
    </location>
</feature>
<protein>
    <recommendedName>
        <fullName evidence="1">Zinc-ribbon domain-containing protein</fullName>
    </recommendedName>
</protein>